<protein>
    <submittedName>
        <fullName evidence="2">Uncharacterized protein</fullName>
    </submittedName>
</protein>
<dbReference type="EMBL" id="JAAGNN010000006">
    <property type="protein sequence ID" value="KAF4088407.1"/>
    <property type="molecule type" value="Genomic_DNA"/>
</dbReference>
<dbReference type="InterPro" id="IPR036816">
    <property type="entry name" value="RNaseA-like_dom_sf"/>
</dbReference>
<name>A0A7J6B1U2_AMEME</name>
<sequence>MSLYTDTRLMMSFYVVYVFFFWVILANKLTTTSSEFNPYPCMYSARTDAYETFLNKHVRPDAPETLDQNQWQAFIKNIRTCDRPIQSFIPFAQKQRVDNVCSPSGGKTYTGDQCVSKQEFTFTTVHVNNNCVVYRVFKETKYLLLACDEIQGYCHPVHFQPNPNNVRPDNNKPDCKNPYYQNQAQFAHVNLSLLILSLLSTAVILFMCSSE</sequence>
<dbReference type="AlphaFoldDB" id="A0A7J6B1U2"/>
<evidence type="ECO:0000256" key="1">
    <source>
        <dbReference type="SAM" id="Phobius"/>
    </source>
</evidence>
<feature type="transmembrane region" description="Helical" evidence="1">
    <location>
        <begin position="186"/>
        <end position="208"/>
    </location>
</feature>
<keyword evidence="1" id="KW-0812">Transmembrane</keyword>
<feature type="transmembrane region" description="Helical" evidence="1">
    <location>
        <begin position="7"/>
        <end position="25"/>
    </location>
</feature>
<dbReference type="Proteomes" id="UP000593565">
    <property type="component" value="Unassembled WGS sequence"/>
</dbReference>
<evidence type="ECO:0000313" key="2">
    <source>
        <dbReference type="EMBL" id="KAF4088407.1"/>
    </source>
</evidence>
<keyword evidence="1" id="KW-0472">Membrane</keyword>
<reference evidence="2 3" key="1">
    <citation type="submission" date="2020-02" db="EMBL/GenBank/DDBJ databases">
        <title>A chromosome-scale genome assembly of the black bullhead catfish (Ameiurus melas).</title>
        <authorList>
            <person name="Wen M."/>
            <person name="Zham M."/>
            <person name="Cabau C."/>
            <person name="Klopp C."/>
            <person name="Donnadieu C."/>
            <person name="Roques C."/>
            <person name="Bouchez O."/>
            <person name="Lampietro C."/>
            <person name="Jouanno E."/>
            <person name="Herpin A."/>
            <person name="Louis A."/>
            <person name="Berthelot C."/>
            <person name="Parey E."/>
            <person name="Roest-Crollius H."/>
            <person name="Braasch I."/>
            <person name="Postlethwait J."/>
            <person name="Robinson-Rechavi M."/>
            <person name="Echchiki A."/>
            <person name="Begum T."/>
            <person name="Montfort J."/>
            <person name="Schartl M."/>
            <person name="Bobe J."/>
            <person name="Guiguen Y."/>
        </authorList>
    </citation>
    <scope>NUCLEOTIDE SEQUENCE [LARGE SCALE GENOMIC DNA]</scope>
    <source>
        <strain evidence="2">M_S1</strain>
        <tissue evidence="2">Blood</tissue>
    </source>
</reference>
<comment type="caution">
    <text evidence="2">The sequence shown here is derived from an EMBL/GenBank/DDBJ whole genome shotgun (WGS) entry which is preliminary data.</text>
</comment>
<keyword evidence="3" id="KW-1185">Reference proteome</keyword>
<organism evidence="2 3">
    <name type="scientific">Ameiurus melas</name>
    <name type="common">Black bullhead</name>
    <name type="synonym">Silurus melas</name>
    <dbReference type="NCBI Taxonomy" id="219545"/>
    <lineage>
        <taxon>Eukaryota</taxon>
        <taxon>Metazoa</taxon>
        <taxon>Chordata</taxon>
        <taxon>Craniata</taxon>
        <taxon>Vertebrata</taxon>
        <taxon>Euteleostomi</taxon>
        <taxon>Actinopterygii</taxon>
        <taxon>Neopterygii</taxon>
        <taxon>Teleostei</taxon>
        <taxon>Ostariophysi</taxon>
        <taxon>Siluriformes</taxon>
        <taxon>Ictaluridae</taxon>
        <taxon>Ameiurus</taxon>
    </lineage>
</organism>
<keyword evidence="1" id="KW-1133">Transmembrane helix</keyword>
<evidence type="ECO:0000313" key="3">
    <source>
        <dbReference type="Proteomes" id="UP000593565"/>
    </source>
</evidence>
<proteinExistence type="predicted"/>
<accession>A0A7J6B1U2</accession>
<gene>
    <name evidence="2" type="ORF">AMELA_G00081480</name>
</gene>
<dbReference type="Gene3D" id="3.10.130.10">
    <property type="entry name" value="Ribonuclease A-like domain"/>
    <property type="match status" value="1"/>
</dbReference>